<accession>A0A5S6PZP2</accession>
<proteinExistence type="predicted"/>
<evidence type="ECO:0000313" key="3">
    <source>
        <dbReference type="WBParaSite" id="TMUE_3000012713.1"/>
    </source>
</evidence>
<name>A0A5S6PZP2_TRIMR</name>
<dbReference type="WBParaSite" id="TMUE_0000000431.1">
    <property type="protein sequence ID" value="TMUE_0000000431.1"/>
    <property type="gene ID" value="WBGene00296371"/>
</dbReference>
<organism evidence="1 2">
    <name type="scientific">Trichuris muris</name>
    <name type="common">Mouse whipworm</name>
    <dbReference type="NCBI Taxonomy" id="70415"/>
    <lineage>
        <taxon>Eukaryota</taxon>
        <taxon>Metazoa</taxon>
        <taxon>Ecdysozoa</taxon>
        <taxon>Nematoda</taxon>
        <taxon>Enoplea</taxon>
        <taxon>Dorylaimia</taxon>
        <taxon>Trichinellida</taxon>
        <taxon>Trichuridae</taxon>
        <taxon>Trichuris</taxon>
    </lineage>
</organism>
<dbReference type="WBParaSite" id="TMUE_3000012713.1">
    <property type="protein sequence ID" value="TMUE_3000012713.1"/>
    <property type="gene ID" value="WBGene00290814"/>
</dbReference>
<evidence type="ECO:0000313" key="2">
    <source>
        <dbReference type="WBParaSite" id="TMUE_0000000431.1"/>
    </source>
</evidence>
<reference evidence="2 3" key="2">
    <citation type="submission" date="2019-12" db="UniProtKB">
        <authorList>
            <consortium name="WormBaseParasite"/>
        </authorList>
    </citation>
    <scope>IDENTIFICATION</scope>
</reference>
<dbReference type="AlphaFoldDB" id="A0A5S6PZP2"/>
<sequence>MISHKVAAKLCKTVSFASATEMNSLQGKGVLLLSVLLLLVTAGRWNSGGAIGSFNLKPYTGTCWTMALIRVDKVLCVGTLTPSGAVPTTAQCAAKLIQGTPRVAIAGDYDNNLGTARGNSTSVRMKLFQKELRKGQEGLAVLRLDSHFEMGSRHTKDDNQLSPKG</sequence>
<dbReference type="Proteomes" id="UP000046395">
    <property type="component" value="Unassembled WGS sequence"/>
</dbReference>
<keyword evidence="1" id="KW-1185">Reference proteome</keyword>
<reference evidence="1" key="1">
    <citation type="submission" date="2014-03" db="EMBL/GenBank/DDBJ databases">
        <title>The whipworm genome and dual-species transcriptomics of an intimate host-pathogen interaction.</title>
        <authorList>
            <person name="Foth B.J."/>
            <person name="Tsai I.J."/>
            <person name="Reid A.J."/>
            <person name="Bancroft A.J."/>
            <person name="Nichol S."/>
            <person name="Tracey A."/>
            <person name="Holroyd N."/>
            <person name="Cotton J.A."/>
            <person name="Stanley E.J."/>
            <person name="Zarowiecki M."/>
            <person name="Liu J.Z."/>
            <person name="Huckvale T."/>
            <person name="Cooper P.J."/>
            <person name="Grencis R.K."/>
            <person name="Berriman M."/>
        </authorList>
    </citation>
    <scope>NUCLEOTIDE SEQUENCE [LARGE SCALE GENOMIC DNA]</scope>
    <source>
        <strain evidence="1">Edinburgh</strain>
    </source>
</reference>
<protein>
    <submittedName>
        <fullName evidence="2 3">Peptidase S1 domain-containing protein</fullName>
    </submittedName>
</protein>
<evidence type="ECO:0000313" key="1">
    <source>
        <dbReference type="Proteomes" id="UP000046395"/>
    </source>
</evidence>